<name>A0A0E9TKW9_ANGAN</name>
<dbReference type="EMBL" id="GBXM01055199">
    <property type="protein sequence ID" value="JAH53378.1"/>
    <property type="molecule type" value="Transcribed_RNA"/>
</dbReference>
<accession>A0A0E9TKW9</accession>
<dbReference type="AlphaFoldDB" id="A0A0E9TKW9"/>
<protein>
    <submittedName>
        <fullName evidence="1">Uncharacterized protein</fullName>
    </submittedName>
</protein>
<reference evidence="1" key="2">
    <citation type="journal article" date="2015" name="Fish Shellfish Immunol.">
        <title>Early steps in the European eel (Anguilla anguilla)-Vibrio vulnificus interaction in the gills: Role of the RtxA13 toxin.</title>
        <authorList>
            <person name="Callol A."/>
            <person name="Pajuelo D."/>
            <person name="Ebbesson L."/>
            <person name="Teles M."/>
            <person name="MacKenzie S."/>
            <person name="Amaro C."/>
        </authorList>
    </citation>
    <scope>NUCLEOTIDE SEQUENCE</scope>
</reference>
<organism evidence="1">
    <name type="scientific">Anguilla anguilla</name>
    <name type="common">European freshwater eel</name>
    <name type="synonym">Muraena anguilla</name>
    <dbReference type="NCBI Taxonomy" id="7936"/>
    <lineage>
        <taxon>Eukaryota</taxon>
        <taxon>Metazoa</taxon>
        <taxon>Chordata</taxon>
        <taxon>Craniata</taxon>
        <taxon>Vertebrata</taxon>
        <taxon>Euteleostomi</taxon>
        <taxon>Actinopterygii</taxon>
        <taxon>Neopterygii</taxon>
        <taxon>Teleostei</taxon>
        <taxon>Anguilliformes</taxon>
        <taxon>Anguillidae</taxon>
        <taxon>Anguilla</taxon>
    </lineage>
</organism>
<proteinExistence type="predicted"/>
<reference evidence="1" key="1">
    <citation type="submission" date="2014-11" db="EMBL/GenBank/DDBJ databases">
        <authorList>
            <person name="Amaro Gonzalez C."/>
        </authorList>
    </citation>
    <scope>NUCLEOTIDE SEQUENCE</scope>
</reference>
<sequence>MLRVINGITLLCGKYSWGPLLSQLHGVSKSLSIRNC</sequence>
<evidence type="ECO:0000313" key="1">
    <source>
        <dbReference type="EMBL" id="JAH53378.1"/>
    </source>
</evidence>